<comment type="caution">
    <text evidence="4">The sequence shown here is derived from an EMBL/GenBank/DDBJ whole genome shotgun (WGS) entry which is preliminary data.</text>
</comment>
<keyword evidence="5" id="KW-1185">Reference proteome</keyword>
<evidence type="ECO:0000313" key="4">
    <source>
        <dbReference type="EMBL" id="KAK7823498.1"/>
    </source>
</evidence>
<gene>
    <name evidence="4" type="ORF">CFP56_035410</name>
</gene>
<evidence type="ECO:0000256" key="1">
    <source>
        <dbReference type="ARBA" id="ARBA00022614"/>
    </source>
</evidence>
<evidence type="ECO:0000256" key="2">
    <source>
        <dbReference type="ARBA" id="ARBA00022737"/>
    </source>
</evidence>
<proteinExistence type="predicted"/>
<accession>A0AAW0JA85</accession>
<dbReference type="Proteomes" id="UP000237347">
    <property type="component" value="Unassembled WGS sequence"/>
</dbReference>
<feature type="non-terminal residue" evidence="4">
    <location>
        <position position="1"/>
    </location>
</feature>
<keyword evidence="1" id="KW-0433">Leucine-rich repeat</keyword>
<evidence type="ECO:0000313" key="5">
    <source>
        <dbReference type="Proteomes" id="UP000237347"/>
    </source>
</evidence>
<sequence>ATNAIEAIVVGYKKKDFKFEEFLEVLSKMSNLRLMIIDKVKLSSWSQPLSQWCPYDERGILVEFKILFHFLQLTIVVFWVQLQGLLCRKTVYGTSFKREEDGSRTEFLIIFQSCLIQTVRNTISIELPSNWYNSKWIGFALWASQSNYICLSDVIRARVIALGDMPQNHWAFELFTTLIRFENGIFLLYLSHDDWSATVGNGKCSQIKVIFETDKKTIDVFDCGVSLIYEQDVEEFNLTNAQCLIASFGEIKILSVSVIKISIDDVQLSLLLLDGIQAILSAYQANVETDAILEHIICCILKGPLNWMTDVETGSIV</sequence>
<keyword evidence="2" id="KW-0677">Repeat</keyword>
<reference evidence="4 5" key="1">
    <citation type="journal article" date="2018" name="Sci. Data">
        <title>The draft genome sequence of cork oak.</title>
        <authorList>
            <person name="Ramos A.M."/>
            <person name="Usie A."/>
            <person name="Barbosa P."/>
            <person name="Barros P.M."/>
            <person name="Capote T."/>
            <person name="Chaves I."/>
            <person name="Simoes F."/>
            <person name="Abreu I."/>
            <person name="Carrasquinho I."/>
            <person name="Faro C."/>
            <person name="Guimaraes J.B."/>
            <person name="Mendonca D."/>
            <person name="Nobrega F."/>
            <person name="Rodrigues L."/>
            <person name="Saibo N.J.M."/>
            <person name="Varela M.C."/>
            <person name="Egas C."/>
            <person name="Matos J."/>
            <person name="Miguel C.M."/>
            <person name="Oliveira M.M."/>
            <person name="Ricardo C.P."/>
            <person name="Goncalves S."/>
        </authorList>
    </citation>
    <scope>NUCLEOTIDE SEQUENCE [LARGE SCALE GENOMIC DNA]</scope>
    <source>
        <strain evidence="5">cv. HL8</strain>
    </source>
</reference>
<protein>
    <recommendedName>
        <fullName evidence="3">C-JID domain-containing protein</fullName>
    </recommendedName>
</protein>
<dbReference type="AlphaFoldDB" id="A0AAW0JA85"/>
<organism evidence="4 5">
    <name type="scientific">Quercus suber</name>
    <name type="common">Cork oak</name>
    <dbReference type="NCBI Taxonomy" id="58331"/>
    <lineage>
        <taxon>Eukaryota</taxon>
        <taxon>Viridiplantae</taxon>
        <taxon>Streptophyta</taxon>
        <taxon>Embryophyta</taxon>
        <taxon>Tracheophyta</taxon>
        <taxon>Spermatophyta</taxon>
        <taxon>Magnoliopsida</taxon>
        <taxon>eudicotyledons</taxon>
        <taxon>Gunneridae</taxon>
        <taxon>Pentapetalae</taxon>
        <taxon>rosids</taxon>
        <taxon>fabids</taxon>
        <taxon>Fagales</taxon>
        <taxon>Fagaceae</taxon>
        <taxon>Quercus</taxon>
    </lineage>
</organism>
<dbReference type="Pfam" id="PF20160">
    <property type="entry name" value="C-JID"/>
    <property type="match status" value="1"/>
</dbReference>
<evidence type="ECO:0000259" key="3">
    <source>
        <dbReference type="Pfam" id="PF20160"/>
    </source>
</evidence>
<dbReference type="InterPro" id="IPR045344">
    <property type="entry name" value="C-JID"/>
</dbReference>
<name>A0AAW0JA85_QUESU</name>
<dbReference type="EMBL" id="PKMF04000631">
    <property type="protein sequence ID" value="KAK7823498.1"/>
    <property type="molecule type" value="Genomic_DNA"/>
</dbReference>
<feature type="domain" description="C-JID" evidence="3">
    <location>
        <begin position="120"/>
        <end position="234"/>
    </location>
</feature>